<feature type="non-terminal residue" evidence="2">
    <location>
        <position position="171"/>
    </location>
</feature>
<keyword evidence="1" id="KW-0812">Transmembrane</keyword>
<feature type="non-terminal residue" evidence="2">
    <location>
        <position position="1"/>
    </location>
</feature>
<organism evidence="2 3">
    <name type="scientific">Nesidiocoris tenuis</name>
    <dbReference type="NCBI Taxonomy" id="355587"/>
    <lineage>
        <taxon>Eukaryota</taxon>
        <taxon>Metazoa</taxon>
        <taxon>Ecdysozoa</taxon>
        <taxon>Arthropoda</taxon>
        <taxon>Hexapoda</taxon>
        <taxon>Insecta</taxon>
        <taxon>Pterygota</taxon>
        <taxon>Neoptera</taxon>
        <taxon>Paraneoptera</taxon>
        <taxon>Hemiptera</taxon>
        <taxon>Heteroptera</taxon>
        <taxon>Panheteroptera</taxon>
        <taxon>Cimicomorpha</taxon>
        <taxon>Miridae</taxon>
        <taxon>Dicyphina</taxon>
        <taxon>Nesidiocoris</taxon>
    </lineage>
</organism>
<protein>
    <submittedName>
        <fullName evidence="2">Uncharacterized protein</fullName>
    </submittedName>
</protein>
<dbReference type="AlphaFoldDB" id="A0A6H5GPQ4"/>
<keyword evidence="1" id="KW-0472">Membrane</keyword>
<keyword evidence="3" id="KW-1185">Reference proteome</keyword>
<name>A0A6H5GPQ4_9HEMI</name>
<keyword evidence="1" id="KW-1133">Transmembrane helix</keyword>
<feature type="transmembrane region" description="Helical" evidence="1">
    <location>
        <begin position="80"/>
        <end position="103"/>
    </location>
</feature>
<reference evidence="2 3" key="1">
    <citation type="submission" date="2020-02" db="EMBL/GenBank/DDBJ databases">
        <authorList>
            <person name="Ferguson B K."/>
        </authorList>
    </citation>
    <scope>NUCLEOTIDE SEQUENCE [LARGE SCALE GENOMIC DNA]</scope>
</reference>
<evidence type="ECO:0000256" key="1">
    <source>
        <dbReference type="SAM" id="Phobius"/>
    </source>
</evidence>
<gene>
    <name evidence="2" type="ORF">NTEN_LOCUS10557</name>
</gene>
<dbReference type="Proteomes" id="UP000479000">
    <property type="component" value="Unassembled WGS sequence"/>
</dbReference>
<evidence type="ECO:0000313" key="2">
    <source>
        <dbReference type="EMBL" id="CAB0005080.1"/>
    </source>
</evidence>
<sequence>RSGCRRCAHRTNFHSMVYTSIFMKITPLNPHEYGRIRTSGGSGLREDRGRAPGDMLLFENPKFHMQSSLLIPRPTSYKNFYFSCSCAFDLLAILQSYFLLLVAQPELKRYQQLACRRWPVVSQNTAGHLRQVRYQEHVAVAQFWLVLSCLFAELAKLSQLTDFRNKYTYFQ</sequence>
<proteinExistence type="predicted"/>
<accession>A0A6H5GPQ4</accession>
<evidence type="ECO:0000313" key="3">
    <source>
        <dbReference type="Proteomes" id="UP000479000"/>
    </source>
</evidence>
<dbReference type="EMBL" id="CADCXU010015871">
    <property type="protein sequence ID" value="CAB0005080.1"/>
    <property type="molecule type" value="Genomic_DNA"/>
</dbReference>